<feature type="signal peptide" evidence="2">
    <location>
        <begin position="1"/>
        <end position="30"/>
    </location>
</feature>
<evidence type="ECO:0000256" key="2">
    <source>
        <dbReference type="SAM" id="SignalP"/>
    </source>
</evidence>
<keyword evidence="2" id="KW-0732">Signal</keyword>
<feature type="domain" description="PA14" evidence="3">
    <location>
        <begin position="761"/>
        <end position="921"/>
    </location>
</feature>
<dbReference type="InterPro" id="IPR050708">
    <property type="entry name" value="T6SS_VgrG/RHS"/>
</dbReference>
<evidence type="ECO:0000256" key="1">
    <source>
        <dbReference type="SAM" id="MobiDB-lite"/>
    </source>
</evidence>
<dbReference type="Gene3D" id="2.60.40.10">
    <property type="entry name" value="Immunoglobulins"/>
    <property type="match status" value="1"/>
</dbReference>
<evidence type="ECO:0000259" key="3">
    <source>
        <dbReference type="PROSITE" id="PS51820"/>
    </source>
</evidence>
<dbReference type="GO" id="GO:0005975">
    <property type="term" value="P:carbohydrate metabolic process"/>
    <property type="evidence" value="ECO:0007669"/>
    <property type="project" value="UniProtKB-ARBA"/>
</dbReference>
<dbReference type="Gene3D" id="2.180.10.10">
    <property type="entry name" value="RHS repeat-associated core"/>
    <property type="match status" value="2"/>
</dbReference>
<feature type="chain" id="PRO_5039353056" evidence="2">
    <location>
        <begin position="31"/>
        <end position="2293"/>
    </location>
</feature>
<protein>
    <submittedName>
        <fullName evidence="4">YD repeat-containing protein</fullName>
    </submittedName>
</protein>
<accession>A0A1T4YL07</accession>
<dbReference type="EMBL" id="FUYG01000012">
    <property type="protein sequence ID" value="SKB02479.1"/>
    <property type="molecule type" value="Genomic_DNA"/>
</dbReference>
<sequence>MFSLNRGHMAVLAISLVAALVGGTATATWAADGDQPPASDVPTWDPSDLTSEPSETPEVDPSPAPSGDFSNEPDSAVIPDPTPADVLPEPESVSSGEPLDESNAKVVDRTEFGVTYQSDDGRKMTSMSYEPVNVEDGDEWVPIETEAKTTGFWSWIGVGGAEVDHHPLTPTFAESASDSKVLTLTNDDHEISFALKDAAGSQLDHNAGTGDDARSHLEYPDVFPGTDLVYDVVNGGVKENFRLNEAPGSTGRNSWTWTVKADGLDLHKDDTGAITFVDGDKVVFSIPAAQMWDSSGVENARADKESLVGTTLLKQGDEWIIVFTADRSWLNSPSRVYPVMVDPTTLANYGGTWAYKSNDPNTGRNQDQGIQVGNTNNGYYWRTNAFFPYSNLFGKQITRVDLATSGLLDGRQDSKWFAASWAQDFSFNAPNGQLVATPMGTDAVQVTDDRLSQRYATWVRDQQDGSWLSFNGEETPGDYSYKYFNAAMAFYWKEYPSAGGFGSSSPANGATRVSLTPKLSVDGVTVDSGYQAQYRFKVSTNPNPNADSAPAWDTGWILDREVTVPTIKLQPGVKYYWNYTVRDNSSGWLGVSTERAGGTRSFTTNNVPLTALPTASPVDKSVVVSTTPTLTVGVPANPQNRALQYWFRIASGADAKTGAIISSGWQAGTTWTVPPSSLQDGGTYTWTVLTKDEVSESATPWVGHFSVDQRVSSPGPAPTDSAGAVTVNLANGNAGLAFTSPTVTTLGGPMGMSFTYNSQKPSNTGLKAEYFDATEPAGVTEARTFDGRTPALVRTDAALEFNWGSSSPTQASTIAGAKPLIPEDRFLVRWTGYITLPAGSYFFGGTADDGFRAWVGDTQVFNDWGGGAAHTTWSTSAIAVPAGGKTYPLKFEYFENTGPAEVKLSYKTTSTGAAQPIPGSWLTRTPAILPSGWGGSNILAGASTSYVRAEAAEAAIKITDVYGTVHAYAKKSTGGYEPPAGEYGIVSLSGAGAITFTDDSGTVFVFNKDGSFASATAPGDVKKPTAPVIRYRSGSGLIDRVSDPLSVVDEAASPKTYTRYVSYFYSGDSACTVGSGFAAAPTGMLCQIGYPDGTNTSLQYDQFGNLVRIVNPGNDFVTFAYDSKNRLTQLRNGLANDWLLADTTNRTPSPANRTDIAYGSDGKVASVKLPAPDGVDESARPTKSYTYAAGVSYVDTPGLVVPAGTGSDGHASKVTFNASYQTTSSVSAEGLTAQTEWNSKDQKLSTTDPQGIKSTTIYNSQDRATDHYGPAPAACFNASRVPVSGCAVTPARSETKYDEGLLGLNVAYWDNGSLAGAPKAFSMGLDGVAGGAFARDYGTAAPISGLPVDNWSLRGTGLVRFDQTGQYKFNMWADDAVRLWIDDVLVIDNWTNHPATWAGDWKTFSATAGQTARIRIDYAESVSTANVQLNWSKPSTPAGQWEVTPGAYLTPDYGLTTTSKTYDSAPAGVTGITSAQVPAISTATGYGTAPWLGLATTTTTDPGGLNLTSTNTYEASSLYNRLTAAWSPADTLAPANAGQPNKGTTYAYWSTPVTTAACGVAVGAKQFGMLRTMTVRGSGASTDIETSYIYDVMGRTAGFKKTGDADYTCSTYDGRGRSLTQVVRGPGDARTITHAYTSTGGDPLTSRVSDDRTTDSTTNGTITTVVDLLGRTVSTTDVWGTDTTTSYNALGQVQSTTVAADAQNITTEFTYSLDGRVETVSVGGQLFADPSYAAGLLSSIDYPASGGGGNGTQLAAVTRDAAGQQTGIAWQFTDQTATATDTVVRSQSGRIVRDQTVDPITASPYVSDYTFDAAGRLTAASIPGHALTYQFGSTGGCGTNTQAGANGNRTGITDTPTGGGGLKYTTGYCYGKQDRLESVAETAAGTTTAPANMVRDTKSIAATDISYDAHGNITKLKNQTFTYDSSDRHASTTVTDADGASVVTYVRDVSGAIVSRTETPAGGSPATLRYSGSLVLDSNNHIIQKTLSLPGGVVVSMPTDGPVVWSYPNIHGDVTWTADQAGARTGCYQYDPFGQPIDPATRVIGSPTADESIPDTMLGAYDIGWVGTKGKGYEHLGSIATIEMGARMYVASLGRFQRPDPVPGGNTGRYNYPNDPINGFDLSGERQECGTPKCTDDYYNAVRIIGNVPVRLAPNQTGGRGAGAPTLDGCEQSYCTGYGPVLFIDRSNAGTAFSVGGSACWIMCITGSVGPLGWSAGGAVGPAIGVSGIAAVDNKPEGWGVQADCALVAGTGGGVIAGVTDGPTPYGAGYAGYGLEVGCSGGVNYSQNWPWAN</sequence>
<feature type="domain" description="PA14" evidence="3">
    <location>
        <begin position="1299"/>
        <end position="1448"/>
    </location>
</feature>
<dbReference type="InterPro" id="IPR011658">
    <property type="entry name" value="PA14_dom"/>
</dbReference>
<gene>
    <name evidence="4" type="ORF">SAMN06295879_3516</name>
</gene>
<evidence type="ECO:0000313" key="4">
    <source>
        <dbReference type="EMBL" id="SKB02479.1"/>
    </source>
</evidence>
<dbReference type="Gene3D" id="3.90.182.10">
    <property type="entry name" value="Toxin - Anthrax Protective Antigen,domain 1"/>
    <property type="match status" value="2"/>
</dbReference>
<feature type="region of interest" description="Disordered" evidence="1">
    <location>
        <begin position="29"/>
        <end position="119"/>
    </location>
</feature>
<feature type="compositionally biased region" description="Basic and acidic residues" evidence="1">
    <location>
        <begin position="102"/>
        <end position="111"/>
    </location>
</feature>
<dbReference type="SUPFAM" id="SSF56988">
    <property type="entry name" value="Anthrax protective antigen"/>
    <property type="match status" value="2"/>
</dbReference>
<dbReference type="Proteomes" id="UP000189735">
    <property type="component" value="Unassembled WGS sequence"/>
</dbReference>
<name>A0A1T4YL07_9MICO</name>
<dbReference type="SMART" id="SM00758">
    <property type="entry name" value="PA14"/>
    <property type="match status" value="2"/>
</dbReference>
<proteinExistence type="predicted"/>
<organism evidence="4 5">
    <name type="scientific">Agreia bicolorata</name>
    <dbReference type="NCBI Taxonomy" id="110935"/>
    <lineage>
        <taxon>Bacteria</taxon>
        <taxon>Bacillati</taxon>
        <taxon>Actinomycetota</taxon>
        <taxon>Actinomycetes</taxon>
        <taxon>Micrococcales</taxon>
        <taxon>Microbacteriaceae</taxon>
        <taxon>Agreia</taxon>
    </lineage>
</organism>
<dbReference type="PANTHER" id="PTHR32305:SF15">
    <property type="entry name" value="PROTEIN RHSA-RELATED"/>
    <property type="match status" value="1"/>
</dbReference>
<dbReference type="PROSITE" id="PS51820">
    <property type="entry name" value="PA14"/>
    <property type="match status" value="2"/>
</dbReference>
<dbReference type="PANTHER" id="PTHR32305">
    <property type="match status" value="1"/>
</dbReference>
<dbReference type="Pfam" id="PF07691">
    <property type="entry name" value="PA14"/>
    <property type="match status" value="2"/>
</dbReference>
<reference evidence="5" key="1">
    <citation type="submission" date="2017-02" db="EMBL/GenBank/DDBJ databases">
        <authorList>
            <person name="Varghese N."/>
            <person name="Submissions S."/>
        </authorList>
    </citation>
    <scope>NUCLEOTIDE SEQUENCE [LARGE SCALE GENOMIC DNA]</scope>
    <source>
        <strain evidence="5">VKM Ac-2052</strain>
    </source>
</reference>
<dbReference type="InterPro" id="IPR013783">
    <property type="entry name" value="Ig-like_fold"/>
</dbReference>
<dbReference type="InterPro" id="IPR037524">
    <property type="entry name" value="PA14/GLEYA"/>
</dbReference>
<feature type="region of interest" description="Disordered" evidence="1">
    <location>
        <begin position="1637"/>
        <end position="1656"/>
    </location>
</feature>
<evidence type="ECO:0000313" key="5">
    <source>
        <dbReference type="Proteomes" id="UP000189735"/>
    </source>
</evidence>